<reference evidence="4" key="1">
    <citation type="submission" date="2023-10" db="EMBL/GenBank/DDBJ databases">
        <title>Chromosome-level genome of the transformable northern wattle, Acacia crassicarpa.</title>
        <authorList>
            <person name="Massaro I."/>
            <person name="Sinha N.R."/>
            <person name="Poethig S."/>
            <person name="Leichty A.R."/>
        </authorList>
    </citation>
    <scope>NUCLEOTIDE SEQUENCE</scope>
    <source>
        <strain evidence="4">Acra3RX</strain>
        <tissue evidence="4">Leaf</tissue>
    </source>
</reference>
<keyword evidence="2" id="KW-0808">Transferase</keyword>
<evidence type="ECO:0000256" key="2">
    <source>
        <dbReference type="ARBA" id="ARBA00022679"/>
    </source>
</evidence>
<protein>
    <submittedName>
        <fullName evidence="4">Uncharacterized protein</fullName>
    </submittedName>
</protein>
<proteinExistence type="inferred from homology"/>
<dbReference type="PANTHER" id="PTHR31623:SF46">
    <property type="entry name" value="VINORINE SYNTHASE-LIKE"/>
    <property type="match status" value="1"/>
</dbReference>
<evidence type="ECO:0000313" key="4">
    <source>
        <dbReference type="EMBL" id="KAK4265285.1"/>
    </source>
</evidence>
<gene>
    <name evidence="4" type="ORF">QN277_026354</name>
</gene>
<evidence type="ECO:0000256" key="1">
    <source>
        <dbReference type="ARBA" id="ARBA00009861"/>
    </source>
</evidence>
<evidence type="ECO:0000256" key="3">
    <source>
        <dbReference type="ARBA" id="ARBA00023315"/>
    </source>
</evidence>
<dbReference type="EMBL" id="JAWXYG010000008">
    <property type="protein sequence ID" value="KAK4265285.1"/>
    <property type="molecule type" value="Genomic_DNA"/>
</dbReference>
<dbReference type="PANTHER" id="PTHR31623">
    <property type="entry name" value="F21J9.9"/>
    <property type="match status" value="1"/>
</dbReference>
<keyword evidence="5" id="KW-1185">Reference proteome</keyword>
<comment type="caution">
    <text evidence="4">The sequence shown here is derived from an EMBL/GenBank/DDBJ whole genome shotgun (WGS) entry which is preliminary data.</text>
</comment>
<dbReference type="Gene3D" id="3.30.559.10">
    <property type="entry name" value="Chloramphenicol acetyltransferase-like domain"/>
    <property type="match status" value="2"/>
</dbReference>
<dbReference type="Proteomes" id="UP001293593">
    <property type="component" value="Unassembled WGS sequence"/>
</dbReference>
<dbReference type="InterPro" id="IPR023213">
    <property type="entry name" value="CAT-like_dom_sf"/>
</dbReference>
<organism evidence="4 5">
    <name type="scientific">Acacia crassicarpa</name>
    <name type="common">northern wattle</name>
    <dbReference type="NCBI Taxonomy" id="499986"/>
    <lineage>
        <taxon>Eukaryota</taxon>
        <taxon>Viridiplantae</taxon>
        <taxon>Streptophyta</taxon>
        <taxon>Embryophyta</taxon>
        <taxon>Tracheophyta</taxon>
        <taxon>Spermatophyta</taxon>
        <taxon>Magnoliopsida</taxon>
        <taxon>eudicotyledons</taxon>
        <taxon>Gunneridae</taxon>
        <taxon>Pentapetalae</taxon>
        <taxon>rosids</taxon>
        <taxon>fabids</taxon>
        <taxon>Fabales</taxon>
        <taxon>Fabaceae</taxon>
        <taxon>Caesalpinioideae</taxon>
        <taxon>mimosoid clade</taxon>
        <taxon>Acacieae</taxon>
        <taxon>Acacia</taxon>
    </lineage>
</organism>
<keyword evidence="3" id="KW-0012">Acyltransferase</keyword>
<evidence type="ECO:0000313" key="5">
    <source>
        <dbReference type="Proteomes" id="UP001293593"/>
    </source>
</evidence>
<dbReference type="GO" id="GO:0016746">
    <property type="term" value="F:acyltransferase activity"/>
    <property type="evidence" value="ECO:0007669"/>
    <property type="project" value="UniProtKB-KW"/>
</dbReference>
<dbReference type="Pfam" id="PF02458">
    <property type="entry name" value="Transferase"/>
    <property type="match status" value="1"/>
</dbReference>
<accession>A0AAE1MHP8</accession>
<comment type="similarity">
    <text evidence="1">Belongs to the plant acyltransferase family.</text>
</comment>
<dbReference type="AlphaFoldDB" id="A0AAE1MHP8"/>
<name>A0AAE1MHP8_9FABA</name>
<sequence length="434" mass="49065">MSVEVKVISKEMVRPSSPTPQHLRHYHLSFLDQLSIQINNAMVYFFDADDVTNKFNINEASNLLKKSLAQVLTHFYPLAGRLITDKLLVDCNDQGVPYVQTRVRLNLSHVIDNPSPDDVSKLLPYDMDDIVDTVLGVQFNVFDCGGIAVGVCISHKVGDALSFFQFIKSWAAVTRGDSEPIKTHFQSSSLFSPKDLSGYDPNSSIGQHKIVGKLFVFEASAIDSLRTKFSKMTKSVQEGQKPPSRFEVLSTFLLNRFISATKEEGNKKTHLVTFVTNIRPRMEPPLPEFAFGNYYLYVEAFPTLNETGECNDLGRQLREELKKLDNDFIVKLRERDGLSTLPNLEEIDRAVEKGEIERLHFTSICRFPVYDVDFGWGNPIWAGTPTWKFKNVIIFKDTKSDGGIEVYVNLTEEDMAKFESDEELLAHVSATGLK</sequence>